<dbReference type="PIRSF" id="PIRSF037903">
    <property type="entry name" value="Subtilisin_rel_GFO_2223"/>
    <property type="match status" value="1"/>
</dbReference>
<dbReference type="PANTHER" id="PTHR43806">
    <property type="entry name" value="PEPTIDASE S8"/>
    <property type="match status" value="1"/>
</dbReference>
<feature type="active site" description="Charge relay system" evidence="5">
    <location>
        <position position="406"/>
    </location>
</feature>
<dbReference type="InterPro" id="IPR050131">
    <property type="entry name" value="Peptidase_S8_subtilisin-like"/>
</dbReference>
<name>A0ABS3M4D0_9BACT</name>
<dbReference type="InterPro" id="IPR036852">
    <property type="entry name" value="Peptidase_S8/S53_dom_sf"/>
</dbReference>
<dbReference type="PRINTS" id="PR00723">
    <property type="entry name" value="SUBTILISIN"/>
</dbReference>
<evidence type="ECO:0000256" key="6">
    <source>
        <dbReference type="RuleBase" id="RU003355"/>
    </source>
</evidence>
<evidence type="ECO:0000256" key="5">
    <source>
        <dbReference type="PROSITE-ProRule" id="PRU01240"/>
    </source>
</evidence>
<evidence type="ECO:0000313" key="9">
    <source>
        <dbReference type="EMBL" id="MBO1363028.1"/>
    </source>
</evidence>
<reference evidence="9 10" key="1">
    <citation type="submission" date="2021-01" db="EMBL/GenBank/DDBJ databases">
        <title>Prevotella A2931 sp. nov.</title>
        <authorList>
            <person name="Buhl M."/>
            <person name="Oberhettinger P."/>
        </authorList>
    </citation>
    <scope>NUCLEOTIDE SEQUENCE [LARGE SCALE GENOMIC DNA]</scope>
    <source>
        <strain evidence="9 10">A2931</strain>
    </source>
</reference>
<evidence type="ECO:0000256" key="2">
    <source>
        <dbReference type="ARBA" id="ARBA00022670"/>
    </source>
</evidence>
<dbReference type="PROSITE" id="PS00136">
    <property type="entry name" value="SUBTILASE_ASP"/>
    <property type="match status" value="1"/>
</dbReference>
<comment type="caution">
    <text evidence="9">The sequence shown here is derived from an EMBL/GenBank/DDBJ whole genome shotgun (WGS) entry which is preliminary data.</text>
</comment>
<keyword evidence="4 5" id="KW-0720">Serine protease</keyword>
<comment type="similarity">
    <text evidence="1 5 6">Belongs to the peptidase S8 family.</text>
</comment>
<proteinExistence type="inferred from homology"/>
<dbReference type="RefSeq" id="WP_107583033.1">
    <property type="nucleotide sequence ID" value="NZ_JAERMS010000008.1"/>
</dbReference>
<feature type="chain" id="PRO_5045638432" evidence="7">
    <location>
        <begin position="20"/>
        <end position="477"/>
    </location>
</feature>
<evidence type="ECO:0000256" key="7">
    <source>
        <dbReference type="SAM" id="SignalP"/>
    </source>
</evidence>
<sequence length="477" mass="52325">MKKLLLSFVFILSALSVLAQRETSNMSVFPGGKCFLFRVTLRDKAETGFSIDHPEAFLSQRALERRRRQHIAIDSTDLPVSQKYIDAVATQGISVVGKSKWNNSLLVRCAKPSQMTRVEKLPFVTDVKLVFSSPKRHESSFRASFRKEFQDWDTLQHHPYGITRDQINSLNGIRLHAAGYRGKGMMIAVLDAGFMNVDKIPAFHALKLVGLRDFVVPRSPNIFQEMEHGTKVLSVMAVNQPDIYVGSAPQASYMLLRSEAHQTESLSEEDFWTAAVEFADSVGVDVINSSLGYHEYDDKATSYRYSDLTGRKALISRMASMVAGKGIVLVNSAGNDGMGTWKKINVPADAHDILTVGSISPNGLNAAFSSVGPTADGRVKPDVVAYGSPTAIITGRGTIVNDMGTSFSAPLVAGLVACLWQALPEKSAREIIELVRLCGNNVAHPDNVFGYGLPDFWKAYTLGKKQSNRHEAKPDAL</sequence>
<organism evidence="9 10">
    <name type="scientific">Prevotella illustrans</name>
    <dbReference type="NCBI Taxonomy" id="2800387"/>
    <lineage>
        <taxon>Bacteria</taxon>
        <taxon>Pseudomonadati</taxon>
        <taxon>Bacteroidota</taxon>
        <taxon>Bacteroidia</taxon>
        <taxon>Bacteroidales</taxon>
        <taxon>Prevotellaceae</taxon>
        <taxon>Prevotella</taxon>
    </lineage>
</organism>
<feature type="active site" description="Charge relay system" evidence="5">
    <location>
        <position position="191"/>
    </location>
</feature>
<feature type="active site" description="Charge relay system" evidence="5">
    <location>
        <position position="228"/>
    </location>
</feature>
<feature type="domain" description="Peptidase S8/S53" evidence="8">
    <location>
        <begin position="182"/>
        <end position="452"/>
    </location>
</feature>
<accession>A0ABS3M4D0</accession>
<dbReference type="PROSITE" id="PS00138">
    <property type="entry name" value="SUBTILASE_SER"/>
    <property type="match status" value="1"/>
</dbReference>
<dbReference type="InterPro" id="IPR023827">
    <property type="entry name" value="Peptidase_S8_Asp-AS"/>
</dbReference>
<dbReference type="EMBL" id="JAERMS010000008">
    <property type="protein sequence ID" value="MBO1363028.1"/>
    <property type="molecule type" value="Genomic_DNA"/>
</dbReference>
<keyword evidence="7" id="KW-0732">Signal</keyword>
<gene>
    <name evidence="9" type="ORF">JHU38_04425</name>
</gene>
<protein>
    <submittedName>
        <fullName evidence="9">S8 family serine peptidase</fullName>
    </submittedName>
</protein>
<keyword evidence="3 5" id="KW-0378">Hydrolase</keyword>
<dbReference type="PANTHER" id="PTHR43806:SF67">
    <property type="entry name" value="EGF-LIKE DOMAIN-CONTAINING PROTEIN"/>
    <property type="match status" value="1"/>
</dbReference>
<evidence type="ECO:0000256" key="3">
    <source>
        <dbReference type="ARBA" id="ARBA00022801"/>
    </source>
</evidence>
<dbReference type="InterPro" id="IPR015500">
    <property type="entry name" value="Peptidase_S8_subtilisin-rel"/>
</dbReference>
<dbReference type="Proteomes" id="UP000664265">
    <property type="component" value="Unassembled WGS sequence"/>
</dbReference>
<dbReference type="Pfam" id="PF00082">
    <property type="entry name" value="Peptidase_S8"/>
    <property type="match status" value="1"/>
</dbReference>
<keyword evidence="10" id="KW-1185">Reference proteome</keyword>
<dbReference type="PROSITE" id="PS51892">
    <property type="entry name" value="SUBTILASE"/>
    <property type="match status" value="1"/>
</dbReference>
<evidence type="ECO:0000256" key="1">
    <source>
        <dbReference type="ARBA" id="ARBA00011073"/>
    </source>
</evidence>
<dbReference type="InterPro" id="IPR000209">
    <property type="entry name" value="Peptidase_S8/S53_dom"/>
</dbReference>
<evidence type="ECO:0000259" key="8">
    <source>
        <dbReference type="Pfam" id="PF00082"/>
    </source>
</evidence>
<keyword evidence="2 5" id="KW-0645">Protease</keyword>
<dbReference type="SUPFAM" id="SSF52743">
    <property type="entry name" value="Subtilisin-like"/>
    <property type="match status" value="1"/>
</dbReference>
<evidence type="ECO:0000256" key="4">
    <source>
        <dbReference type="ARBA" id="ARBA00022825"/>
    </source>
</evidence>
<feature type="signal peptide" evidence="7">
    <location>
        <begin position="1"/>
        <end position="19"/>
    </location>
</feature>
<dbReference type="InterPro" id="IPR023828">
    <property type="entry name" value="Peptidase_S8_Ser-AS"/>
</dbReference>
<dbReference type="InterPro" id="IPR017317">
    <property type="entry name" value="Pept_S8_subtilisin_bacteroid-2"/>
</dbReference>
<dbReference type="Gene3D" id="3.40.50.200">
    <property type="entry name" value="Peptidase S8/S53 domain"/>
    <property type="match status" value="1"/>
</dbReference>
<evidence type="ECO:0000313" key="10">
    <source>
        <dbReference type="Proteomes" id="UP000664265"/>
    </source>
</evidence>